<feature type="compositionally biased region" description="Polar residues" evidence="2">
    <location>
        <begin position="489"/>
        <end position="501"/>
    </location>
</feature>
<dbReference type="Proteomes" id="UP000192220">
    <property type="component" value="Unplaced"/>
</dbReference>
<dbReference type="AlphaFoldDB" id="A0A2I4BPS9"/>
<dbReference type="KEGG" id="alim:106521653"/>
<feature type="compositionally biased region" description="Basic and acidic residues" evidence="2">
    <location>
        <begin position="459"/>
        <end position="472"/>
    </location>
</feature>
<gene>
    <name evidence="4" type="primary">LOC106521653</name>
</gene>
<feature type="region of interest" description="Disordered" evidence="2">
    <location>
        <begin position="1"/>
        <end position="74"/>
    </location>
</feature>
<keyword evidence="1" id="KW-0175">Coiled coil</keyword>
<feature type="region of interest" description="Disordered" evidence="2">
    <location>
        <begin position="459"/>
        <end position="508"/>
    </location>
</feature>
<dbReference type="RefSeq" id="XP_013869756.1">
    <property type="nucleotide sequence ID" value="XM_014014302.1"/>
</dbReference>
<feature type="compositionally biased region" description="Basic and acidic residues" evidence="2">
    <location>
        <begin position="35"/>
        <end position="51"/>
    </location>
</feature>
<protein>
    <submittedName>
        <fullName evidence="4">Uncharacterized protein LOC106521653</fullName>
    </submittedName>
</protein>
<evidence type="ECO:0000313" key="4">
    <source>
        <dbReference type="RefSeq" id="XP_013869756.1"/>
    </source>
</evidence>
<keyword evidence="3" id="KW-1185">Reference proteome</keyword>
<evidence type="ECO:0000256" key="1">
    <source>
        <dbReference type="SAM" id="Coils"/>
    </source>
</evidence>
<evidence type="ECO:0000313" key="3">
    <source>
        <dbReference type="Proteomes" id="UP000192220"/>
    </source>
</evidence>
<feature type="compositionally biased region" description="Basic and acidic residues" evidence="2">
    <location>
        <begin position="13"/>
        <end position="27"/>
    </location>
</feature>
<reference evidence="4" key="1">
    <citation type="submission" date="2025-08" db="UniProtKB">
        <authorList>
            <consortium name="RefSeq"/>
        </authorList>
    </citation>
    <scope>IDENTIFICATION</scope>
    <source>
        <strain evidence="4">Quisiro</strain>
        <tissue evidence="4">Liver</tissue>
    </source>
</reference>
<feature type="region of interest" description="Disordered" evidence="2">
    <location>
        <begin position="89"/>
        <end position="110"/>
    </location>
</feature>
<accession>A0A2I4BPS9</accession>
<dbReference type="OrthoDB" id="8956736at2759"/>
<evidence type="ECO:0000256" key="2">
    <source>
        <dbReference type="SAM" id="MobiDB-lite"/>
    </source>
</evidence>
<organism evidence="3 4">
    <name type="scientific">Austrofundulus limnaeus</name>
    <name type="common">Annual killifish</name>
    <dbReference type="NCBI Taxonomy" id="52670"/>
    <lineage>
        <taxon>Eukaryota</taxon>
        <taxon>Metazoa</taxon>
        <taxon>Chordata</taxon>
        <taxon>Craniata</taxon>
        <taxon>Vertebrata</taxon>
        <taxon>Euteleostomi</taxon>
        <taxon>Actinopterygii</taxon>
        <taxon>Neopterygii</taxon>
        <taxon>Teleostei</taxon>
        <taxon>Neoteleostei</taxon>
        <taxon>Acanthomorphata</taxon>
        <taxon>Ovalentaria</taxon>
        <taxon>Atherinomorphae</taxon>
        <taxon>Cyprinodontiformes</taxon>
        <taxon>Rivulidae</taxon>
        <taxon>Austrofundulus</taxon>
    </lineage>
</organism>
<name>A0A2I4BPS9_AUSLI</name>
<proteinExistence type="predicted"/>
<feature type="region of interest" description="Disordered" evidence="2">
    <location>
        <begin position="202"/>
        <end position="221"/>
    </location>
</feature>
<sequence>MFRVMKDVLTSSKEGENKTLTSDKDFTDTQTTHCDAADEVRSHEGASETKQNHQVAADVTETEQKKDKTDNRGPYKEVVTMLANAEKQMPLFGDGDDPEEGTSKSSSRRTGTMIVKDKWPQDVTYAVVKGLLELCPQEDEHGVRTAISKFVKPQRLDRNEGLQDEVAGREASEWWDDGPPPPSGGLQGDVQMHVMRPDSTMQGNRLQHNRQTQWTQHRDDRQVRSNIHSCMDQKPWVGMFPHVTSSNEAGHNIVTYKTFSMQDTQLIKQKLPDLNAGGSLWIKAFLKACSGMVPTMGDFRLVYCACTSWGALTELEGAVASFGVPDDTPLERWVHALWPRIRDRFPINMESVELNNIPPRKDERGSVYLARVRELWGPKIGVDPVYDRPSWVMFKSAVLTPQTDQVRKQLECVVGLDRLDYDLWSDHVVHFIDKQVKDKQAEQQEMKSLEAQLAKSKLKDLRDKVNQPKEKSAVQMPQLVDMPHGGPQQEVSGLNKLSSKSPGERYPV</sequence>
<dbReference type="InParanoid" id="A0A2I4BPS9"/>
<dbReference type="GeneID" id="106521653"/>
<feature type="compositionally biased region" description="Polar residues" evidence="2">
    <location>
        <begin position="202"/>
        <end position="215"/>
    </location>
</feature>
<feature type="compositionally biased region" description="Basic and acidic residues" evidence="2">
    <location>
        <begin position="62"/>
        <end position="74"/>
    </location>
</feature>
<feature type="coiled-coil region" evidence="1">
    <location>
        <begin position="432"/>
        <end position="459"/>
    </location>
</feature>